<dbReference type="AlphaFoldDB" id="A0AAD5R0I9"/>
<dbReference type="Proteomes" id="UP001196413">
    <property type="component" value="Unassembled WGS sequence"/>
</dbReference>
<dbReference type="EMBL" id="JAHQIW010005797">
    <property type="protein sequence ID" value="KAJ1367196.1"/>
    <property type="molecule type" value="Genomic_DNA"/>
</dbReference>
<sequence length="85" mass="9349">MDQVGRAMQIDSRCAIYFLCALSAPTTFNPLSHVGCVDVTTATSVIEQTNNDDLFPPSSKRMDGELDGHFKEFHKEPCACNCIAH</sequence>
<gene>
    <name evidence="1" type="ORF">KIN20_028060</name>
</gene>
<name>A0AAD5R0I9_PARTN</name>
<evidence type="ECO:0000313" key="2">
    <source>
        <dbReference type="Proteomes" id="UP001196413"/>
    </source>
</evidence>
<comment type="caution">
    <text evidence="1">The sequence shown here is derived from an EMBL/GenBank/DDBJ whole genome shotgun (WGS) entry which is preliminary data.</text>
</comment>
<keyword evidence="2" id="KW-1185">Reference proteome</keyword>
<accession>A0AAD5R0I9</accession>
<organism evidence="1 2">
    <name type="scientific">Parelaphostrongylus tenuis</name>
    <name type="common">Meningeal worm</name>
    <dbReference type="NCBI Taxonomy" id="148309"/>
    <lineage>
        <taxon>Eukaryota</taxon>
        <taxon>Metazoa</taxon>
        <taxon>Ecdysozoa</taxon>
        <taxon>Nematoda</taxon>
        <taxon>Chromadorea</taxon>
        <taxon>Rhabditida</taxon>
        <taxon>Rhabditina</taxon>
        <taxon>Rhabditomorpha</taxon>
        <taxon>Strongyloidea</taxon>
        <taxon>Metastrongylidae</taxon>
        <taxon>Parelaphostrongylus</taxon>
    </lineage>
</organism>
<reference evidence="1" key="1">
    <citation type="submission" date="2021-06" db="EMBL/GenBank/DDBJ databases">
        <title>Parelaphostrongylus tenuis whole genome reference sequence.</title>
        <authorList>
            <person name="Garwood T.J."/>
            <person name="Larsen P.A."/>
            <person name="Fountain-Jones N.M."/>
            <person name="Garbe J.R."/>
            <person name="Macchietto M.G."/>
            <person name="Kania S.A."/>
            <person name="Gerhold R.W."/>
            <person name="Richards J.E."/>
            <person name="Wolf T.M."/>
        </authorList>
    </citation>
    <scope>NUCLEOTIDE SEQUENCE</scope>
    <source>
        <strain evidence="1">MNPRO001-30</strain>
        <tissue evidence="1">Meninges</tissue>
    </source>
</reference>
<evidence type="ECO:0000313" key="1">
    <source>
        <dbReference type="EMBL" id="KAJ1367196.1"/>
    </source>
</evidence>
<proteinExistence type="predicted"/>
<protein>
    <submittedName>
        <fullName evidence="1">Uncharacterized protein</fullName>
    </submittedName>
</protein>